<accession>A0ABR7MRR9</accession>
<proteinExistence type="predicted"/>
<protein>
    <submittedName>
        <fullName evidence="2">Pro-sigmaK processing inhibitor BofA family protein</fullName>
    </submittedName>
</protein>
<comment type="caution">
    <text evidence="2">The sequence shown here is derived from an EMBL/GenBank/DDBJ whole genome shotgun (WGS) entry which is preliminary data.</text>
</comment>
<evidence type="ECO:0000313" key="2">
    <source>
        <dbReference type="EMBL" id="MBC8556497.1"/>
    </source>
</evidence>
<feature type="transmembrane region" description="Helical" evidence="1">
    <location>
        <begin position="5"/>
        <end position="23"/>
    </location>
</feature>
<keyword evidence="3" id="KW-1185">Reference proteome</keyword>
<sequence length="91" mass="10156">MENTIIIVLVLAGICVFLLWVGVDAWKYILNFMVRCLSGLVIIYVVNCAIQSYGGNLTVKINEIAMGFSGILGIWGVIFLYALQYYFTIVP</sequence>
<keyword evidence="1" id="KW-1133">Transmembrane helix</keyword>
<feature type="transmembrane region" description="Helical" evidence="1">
    <location>
        <begin position="29"/>
        <end position="53"/>
    </location>
</feature>
<name>A0ABR7MRR9_9FIRM</name>
<dbReference type="InterPro" id="IPR010001">
    <property type="entry name" value="BofA"/>
</dbReference>
<dbReference type="Pfam" id="PF07441">
    <property type="entry name" value="BofA"/>
    <property type="match status" value="1"/>
</dbReference>
<organism evidence="2 3">
    <name type="scientific">Jutongia hominis</name>
    <dbReference type="NCBI Taxonomy" id="2763664"/>
    <lineage>
        <taxon>Bacteria</taxon>
        <taxon>Bacillati</taxon>
        <taxon>Bacillota</taxon>
        <taxon>Clostridia</taxon>
        <taxon>Lachnospirales</taxon>
        <taxon>Lachnospiraceae</taxon>
        <taxon>Jutongia</taxon>
    </lineage>
</organism>
<reference evidence="2 3" key="1">
    <citation type="submission" date="2020-08" db="EMBL/GenBank/DDBJ databases">
        <title>Genome public.</title>
        <authorList>
            <person name="Liu C."/>
            <person name="Sun Q."/>
        </authorList>
    </citation>
    <scope>NUCLEOTIDE SEQUENCE [LARGE SCALE GENOMIC DNA]</scope>
    <source>
        <strain evidence="2 3">BX3</strain>
    </source>
</reference>
<gene>
    <name evidence="2" type="ORF">H8700_02050</name>
</gene>
<keyword evidence="1" id="KW-0812">Transmembrane</keyword>
<keyword evidence="1" id="KW-0472">Membrane</keyword>
<evidence type="ECO:0000256" key="1">
    <source>
        <dbReference type="SAM" id="Phobius"/>
    </source>
</evidence>
<dbReference type="EMBL" id="JACRSW010000008">
    <property type="protein sequence ID" value="MBC8556497.1"/>
    <property type="molecule type" value="Genomic_DNA"/>
</dbReference>
<dbReference type="RefSeq" id="WP_249302695.1">
    <property type="nucleotide sequence ID" value="NZ_JACRSW010000008.1"/>
</dbReference>
<dbReference type="Proteomes" id="UP000637513">
    <property type="component" value="Unassembled WGS sequence"/>
</dbReference>
<feature type="transmembrane region" description="Helical" evidence="1">
    <location>
        <begin position="65"/>
        <end position="87"/>
    </location>
</feature>
<evidence type="ECO:0000313" key="3">
    <source>
        <dbReference type="Proteomes" id="UP000637513"/>
    </source>
</evidence>